<name>A0A6J1PCS9_9HYME</name>
<dbReference type="RefSeq" id="XP_024867307.1">
    <property type="nucleotide sequence ID" value="XM_025011539.1"/>
</dbReference>
<feature type="signal peptide" evidence="2">
    <location>
        <begin position="1"/>
        <end position="29"/>
    </location>
</feature>
<keyword evidence="2" id="KW-0732">Signal</keyword>
<reference evidence="4" key="1">
    <citation type="submission" date="2025-08" db="UniProtKB">
        <authorList>
            <consortium name="RefSeq"/>
        </authorList>
    </citation>
    <scope>IDENTIFICATION</scope>
    <source>
        <tissue evidence="4">Whole body</tissue>
    </source>
</reference>
<evidence type="ECO:0000313" key="3">
    <source>
        <dbReference type="Proteomes" id="UP000504618"/>
    </source>
</evidence>
<proteinExistence type="predicted"/>
<keyword evidence="1" id="KW-0812">Transmembrane</keyword>
<keyword evidence="1" id="KW-0472">Membrane</keyword>
<accession>A0A6J1PCS9</accession>
<sequence length="143" mass="16420">MLSVTLVRSMGYKNLHLLILAFVVVYVQAAPDKTTDLISSNLEESITKSLTDMMDTDIMKYIKKMFYILFKIINQFAPEEYTTAMTESYNCFLEYEEKMLSCLVKMVVNFILAVMFLFKLIPNTSSMPLATIFDIINSIASFN</sequence>
<feature type="chain" id="PRO_5027048491" evidence="2">
    <location>
        <begin position="30"/>
        <end position="143"/>
    </location>
</feature>
<dbReference type="GeneID" id="112451717"/>
<protein>
    <submittedName>
        <fullName evidence="4">Uncharacterized protein LOC112451717</fullName>
    </submittedName>
</protein>
<evidence type="ECO:0000256" key="2">
    <source>
        <dbReference type="SAM" id="SignalP"/>
    </source>
</evidence>
<evidence type="ECO:0000313" key="4">
    <source>
        <dbReference type="RefSeq" id="XP_024867307.1"/>
    </source>
</evidence>
<feature type="transmembrane region" description="Helical" evidence="1">
    <location>
        <begin position="103"/>
        <end position="121"/>
    </location>
</feature>
<gene>
    <name evidence="4" type="primary">LOC112451717</name>
</gene>
<organism evidence="3 4">
    <name type="scientific">Temnothorax curvispinosus</name>
    <dbReference type="NCBI Taxonomy" id="300111"/>
    <lineage>
        <taxon>Eukaryota</taxon>
        <taxon>Metazoa</taxon>
        <taxon>Ecdysozoa</taxon>
        <taxon>Arthropoda</taxon>
        <taxon>Hexapoda</taxon>
        <taxon>Insecta</taxon>
        <taxon>Pterygota</taxon>
        <taxon>Neoptera</taxon>
        <taxon>Endopterygota</taxon>
        <taxon>Hymenoptera</taxon>
        <taxon>Apocrita</taxon>
        <taxon>Aculeata</taxon>
        <taxon>Formicoidea</taxon>
        <taxon>Formicidae</taxon>
        <taxon>Myrmicinae</taxon>
        <taxon>Temnothorax</taxon>
    </lineage>
</organism>
<keyword evidence="3" id="KW-1185">Reference proteome</keyword>
<keyword evidence="1" id="KW-1133">Transmembrane helix</keyword>
<dbReference type="Proteomes" id="UP000504618">
    <property type="component" value="Unplaced"/>
</dbReference>
<dbReference type="AlphaFoldDB" id="A0A6J1PCS9"/>
<evidence type="ECO:0000256" key="1">
    <source>
        <dbReference type="SAM" id="Phobius"/>
    </source>
</evidence>